<feature type="transmembrane region" description="Helical" evidence="11">
    <location>
        <begin position="121"/>
        <end position="141"/>
    </location>
</feature>
<evidence type="ECO:0000256" key="11">
    <source>
        <dbReference type="SAM" id="Phobius"/>
    </source>
</evidence>
<feature type="transmembrane region" description="Helical" evidence="11">
    <location>
        <begin position="53"/>
        <end position="75"/>
    </location>
</feature>
<evidence type="ECO:0000313" key="12">
    <source>
        <dbReference type="EMBL" id="RNA04186.1"/>
    </source>
</evidence>
<dbReference type="EMBL" id="REGN01008204">
    <property type="protein sequence ID" value="RNA04186.1"/>
    <property type="molecule type" value="Genomic_DNA"/>
</dbReference>
<evidence type="ECO:0000256" key="6">
    <source>
        <dbReference type="ARBA" id="ARBA00022833"/>
    </source>
</evidence>
<evidence type="ECO:0000256" key="10">
    <source>
        <dbReference type="ARBA" id="ARBA00023329"/>
    </source>
</evidence>
<evidence type="ECO:0000256" key="9">
    <source>
        <dbReference type="ARBA" id="ARBA00023136"/>
    </source>
</evidence>
<evidence type="ECO:0000256" key="2">
    <source>
        <dbReference type="ARBA" id="ARBA00004644"/>
    </source>
</evidence>
<gene>
    <name evidence="12" type="ORF">BpHYR1_023558</name>
</gene>
<dbReference type="InterPro" id="IPR027469">
    <property type="entry name" value="Cation_efflux_TMD_sf"/>
</dbReference>
<sequence length="215" mass="24259">MNDYREFENILQSSQDEQIRKKVVIIEYASIVLTILCLLSSGFLAFFDDSMTAMAVSGDSLLDILVHLIVLWRYYKPLNFNPKKMDKYASILLSILFFISSICIEYESIRNLITHTKPIPSLIFIAISIGQSITFSLLSIYKFYLAQNFTQSGALISSGIDSLVTGISNFSMALSMGIFVMNRRIWYLDSSFGIGIGLVIFIYGVYLLISVVTKD</sequence>
<keyword evidence="6" id="KW-0862">Zinc</keyword>
<evidence type="ECO:0000256" key="7">
    <source>
        <dbReference type="ARBA" id="ARBA00022989"/>
    </source>
</evidence>
<keyword evidence="13" id="KW-1185">Reference proteome</keyword>
<dbReference type="GO" id="GO:0031901">
    <property type="term" value="C:early endosome membrane"/>
    <property type="evidence" value="ECO:0007669"/>
    <property type="project" value="UniProtKB-SubCell"/>
</dbReference>
<keyword evidence="5" id="KW-0967">Endosome</keyword>
<dbReference type="Gene3D" id="1.20.1510.10">
    <property type="entry name" value="Cation efflux protein transmembrane domain"/>
    <property type="match status" value="1"/>
</dbReference>
<protein>
    <submittedName>
        <fullName evidence="12">Transmembrane protein-like</fullName>
    </submittedName>
</protein>
<evidence type="ECO:0000256" key="8">
    <source>
        <dbReference type="ARBA" id="ARBA00023018"/>
    </source>
</evidence>
<reference evidence="12 13" key="1">
    <citation type="journal article" date="2018" name="Sci. Rep.">
        <title>Genomic signatures of local adaptation to the degree of environmental predictability in rotifers.</title>
        <authorList>
            <person name="Franch-Gras L."/>
            <person name="Hahn C."/>
            <person name="Garcia-Roger E.M."/>
            <person name="Carmona M.J."/>
            <person name="Serra M."/>
            <person name="Gomez A."/>
        </authorList>
    </citation>
    <scope>NUCLEOTIDE SEQUENCE [LARGE SCALE GENOMIC DNA]</scope>
    <source>
        <strain evidence="12">HYR1</strain>
    </source>
</reference>
<dbReference type="PANTHER" id="PTHR31937">
    <property type="entry name" value="TRANSMEMBRANE PROTEIN 163"/>
    <property type="match status" value="1"/>
</dbReference>
<comment type="similarity">
    <text evidence="3">Belongs to the TMEM163 family.</text>
</comment>
<dbReference type="GO" id="GO:0030672">
    <property type="term" value="C:synaptic vesicle membrane"/>
    <property type="evidence" value="ECO:0007669"/>
    <property type="project" value="UniProtKB-SubCell"/>
</dbReference>
<name>A0A3M7PYD1_BRAPC</name>
<proteinExistence type="inferred from homology"/>
<organism evidence="12 13">
    <name type="scientific">Brachionus plicatilis</name>
    <name type="common">Marine rotifer</name>
    <name type="synonym">Brachionus muelleri</name>
    <dbReference type="NCBI Taxonomy" id="10195"/>
    <lineage>
        <taxon>Eukaryota</taxon>
        <taxon>Metazoa</taxon>
        <taxon>Spiralia</taxon>
        <taxon>Gnathifera</taxon>
        <taxon>Rotifera</taxon>
        <taxon>Eurotatoria</taxon>
        <taxon>Monogononta</taxon>
        <taxon>Pseudotrocha</taxon>
        <taxon>Ploima</taxon>
        <taxon>Brachionidae</taxon>
        <taxon>Brachionus</taxon>
    </lineage>
</organism>
<accession>A0A3M7PYD1</accession>
<dbReference type="SUPFAM" id="SSF161111">
    <property type="entry name" value="Cation efflux protein transmembrane domain-like"/>
    <property type="match status" value="1"/>
</dbReference>
<keyword evidence="10" id="KW-0968">Cytoplasmic vesicle</keyword>
<dbReference type="PANTHER" id="PTHR31937:SF2">
    <property type="entry name" value="TRANSMEMBRANE PROTEIN 163"/>
    <property type="match status" value="1"/>
</dbReference>
<evidence type="ECO:0000256" key="3">
    <source>
        <dbReference type="ARBA" id="ARBA00008731"/>
    </source>
</evidence>
<keyword evidence="7 11" id="KW-1133">Transmembrane helix</keyword>
<dbReference type="InterPro" id="IPR026765">
    <property type="entry name" value="Tmem163"/>
</dbReference>
<evidence type="ECO:0000313" key="13">
    <source>
        <dbReference type="Proteomes" id="UP000276133"/>
    </source>
</evidence>
<keyword evidence="9 11" id="KW-0472">Membrane</keyword>
<keyword evidence="4 11" id="KW-0812">Transmembrane</keyword>
<dbReference type="Proteomes" id="UP000276133">
    <property type="component" value="Unassembled WGS sequence"/>
</dbReference>
<keyword evidence="8" id="KW-0770">Synapse</keyword>
<dbReference type="GO" id="GO:0008324">
    <property type="term" value="F:monoatomic cation transmembrane transporter activity"/>
    <property type="evidence" value="ECO:0007669"/>
    <property type="project" value="InterPro"/>
</dbReference>
<feature type="transmembrane region" description="Helical" evidence="11">
    <location>
        <begin position="192"/>
        <end position="212"/>
    </location>
</feature>
<feature type="transmembrane region" description="Helical" evidence="11">
    <location>
        <begin position="25"/>
        <end position="47"/>
    </location>
</feature>
<comment type="caution">
    <text evidence="12">The sequence shown here is derived from an EMBL/GenBank/DDBJ whole genome shotgun (WGS) entry which is preliminary data.</text>
</comment>
<feature type="transmembrane region" description="Helical" evidence="11">
    <location>
        <begin position="87"/>
        <end position="109"/>
    </location>
</feature>
<evidence type="ECO:0000256" key="5">
    <source>
        <dbReference type="ARBA" id="ARBA00022753"/>
    </source>
</evidence>
<evidence type="ECO:0000256" key="4">
    <source>
        <dbReference type="ARBA" id="ARBA00022692"/>
    </source>
</evidence>
<feature type="transmembrane region" description="Helical" evidence="11">
    <location>
        <begin position="153"/>
        <end position="180"/>
    </location>
</feature>
<dbReference type="OrthoDB" id="5980560at2759"/>
<evidence type="ECO:0000256" key="1">
    <source>
        <dbReference type="ARBA" id="ARBA00004146"/>
    </source>
</evidence>
<comment type="subcellular location">
    <subcellularLocation>
        <location evidence="2">Cytoplasmic vesicle</location>
        <location evidence="2">Secretory vesicle</location>
        <location evidence="2">Synaptic vesicle membrane</location>
        <topology evidence="2">Multi-pass membrane protein</topology>
    </subcellularLocation>
    <subcellularLocation>
        <location evidence="1">Early endosome membrane</location>
    </subcellularLocation>
</comment>
<dbReference type="AlphaFoldDB" id="A0A3M7PYD1"/>